<feature type="transmembrane region" description="Helical" evidence="8">
    <location>
        <begin position="151"/>
        <end position="173"/>
    </location>
</feature>
<dbReference type="RefSeq" id="WP_120177507.1">
    <property type="nucleotide sequence ID" value="NZ_AP018786.1"/>
</dbReference>
<dbReference type="OrthoDB" id="9781411at2"/>
<organism evidence="11 12">
    <name type="scientific">Sutterella megalosphaeroides</name>
    <dbReference type="NCBI Taxonomy" id="2494234"/>
    <lineage>
        <taxon>Bacteria</taxon>
        <taxon>Pseudomonadati</taxon>
        <taxon>Pseudomonadota</taxon>
        <taxon>Betaproteobacteria</taxon>
        <taxon>Burkholderiales</taxon>
        <taxon>Sutterellaceae</taxon>
        <taxon>Sutterella</taxon>
    </lineage>
</organism>
<dbReference type="Pfam" id="PF02254">
    <property type="entry name" value="TrkA_N"/>
    <property type="match status" value="1"/>
</dbReference>
<feature type="compositionally biased region" description="Low complexity" evidence="7">
    <location>
        <begin position="597"/>
        <end position="617"/>
    </location>
</feature>
<evidence type="ECO:0000259" key="9">
    <source>
        <dbReference type="Pfam" id="PF00999"/>
    </source>
</evidence>
<dbReference type="GO" id="GO:0016020">
    <property type="term" value="C:membrane"/>
    <property type="evidence" value="ECO:0007669"/>
    <property type="project" value="UniProtKB-SubCell"/>
</dbReference>
<dbReference type="Gene3D" id="1.20.1530.20">
    <property type="match status" value="1"/>
</dbReference>
<feature type="compositionally biased region" description="Acidic residues" evidence="7">
    <location>
        <begin position="585"/>
        <end position="596"/>
    </location>
</feature>
<name>A0A2Z6IBX3_9BURK</name>
<dbReference type="PANTHER" id="PTHR42751:SF1">
    <property type="entry name" value="CATION_PROTON ANTIPORTER YBAL-RELATED"/>
    <property type="match status" value="1"/>
</dbReference>
<feature type="transmembrane region" description="Helical" evidence="8">
    <location>
        <begin position="32"/>
        <end position="50"/>
    </location>
</feature>
<feature type="transmembrane region" description="Helical" evidence="8">
    <location>
        <begin position="193"/>
        <end position="210"/>
    </location>
</feature>
<evidence type="ECO:0000256" key="6">
    <source>
        <dbReference type="ARBA" id="ARBA00023136"/>
    </source>
</evidence>
<dbReference type="Pfam" id="PF00999">
    <property type="entry name" value="Na_H_Exchanger"/>
    <property type="match status" value="1"/>
</dbReference>
<feature type="compositionally biased region" description="Low complexity" evidence="7">
    <location>
        <begin position="713"/>
        <end position="725"/>
    </location>
</feature>
<evidence type="ECO:0000313" key="11">
    <source>
        <dbReference type="EMBL" id="BBF23953.1"/>
    </source>
</evidence>
<feature type="transmembrane region" description="Helical" evidence="8">
    <location>
        <begin position="368"/>
        <end position="390"/>
    </location>
</feature>
<feature type="compositionally biased region" description="Basic and acidic residues" evidence="7">
    <location>
        <begin position="660"/>
        <end position="675"/>
    </location>
</feature>
<feature type="region of interest" description="Disordered" evidence="7">
    <location>
        <begin position="696"/>
        <end position="736"/>
    </location>
</feature>
<dbReference type="SUPFAM" id="SSF51735">
    <property type="entry name" value="NAD(P)-binding Rossmann-fold domains"/>
    <property type="match status" value="1"/>
</dbReference>
<reference evidence="11 12" key="1">
    <citation type="journal article" date="2018" name="Int. J. Syst. Evol. Microbiol.">
        <title>Mesosutterella multiformis gen. nov., sp. nov., a member of the family Sutterellaceae and Sutterella megalosphaeroides sp. nov., isolated from human faeces.</title>
        <authorList>
            <person name="Sakamoto M."/>
            <person name="Ikeyama N."/>
            <person name="Kunihiro T."/>
            <person name="Iino T."/>
            <person name="Yuki M."/>
            <person name="Ohkuma M."/>
        </authorList>
    </citation>
    <scope>NUCLEOTIDE SEQUENCE [LARGE SCALE GENOMIC DNA]</scope>
    <source>
        <strain evidence="11 12">6FBBBH3</strain>
    </source>
</reference>
<feature type="transmembrane region" description="Helical" evidence="8">
    <location>
        <begin position="6"/>
        <end position="25"/>
    </location>
</feature>
<dbReference type="GO" id="GO:1902600">
    <property type="term" value="P:proton transmembrane transport"/>
    <property type="evidence" value="ECO:0007669"/>
    <property type="project" value="InterPro"/>
</dbReference>
<accession>A0A2Z6IBX3</accession>
<feature type="transmembrane region" description="Helical" evidence="8">
    <location>
        <begin position="230"/>
        <end position="263"/>
    </location>
</feature>
<keyword evidence="6 8" id="KW-0472">Membrane</keyword>
<dbReference type="GO" id="GO:0006813">
    <property type="term" value="P:potassium ion transport"/>
    <property type="evidence" value="ECO:0007669"/>
    <property type="project" value="InterPro"/>
</dbReference>
<keyword evidence="3" id="KW-0813">Transport</keyword>
<dbReference type="PANTHER" id="PTHR42751">
    <property type="entry name" value="SODIUM/HYDROGEN EXCHANGER FAMILY/TRKA DOMAIN PROTEIN"/>
    <property type="match status" value="1"/>
</dbReference>
<keyword evidence="4 8" id="KW-0812">Transmembrane</keyword>
<feature type="transmembrane region" description="Helical" evidence="8">
    <location>
        <begin position="118"/>
        <end position="139"/>
    </location>
</feature>
<dbReference type="Proteomes" id="UP000271003">
    <property type="component" value="Chromosome"/>
</dbReference>
<gene>
    <name evidence="11" type="ORF">SUTMEG_18440</name>
</gene>
<feature type="region of interest" description="Disordered" evidence="7">
    <location>
        <begin position="635"/>
        <end position="675"/>
    </location>
</feature>
<comment type="subcellular location">
    <subcellularLocation>
        <location evidence="1">Membrane</location>
        <topology evidence="1">Multi-pass membrane protein</topology>
    </subcellularLocation>
</comment>
<evidence type="ECO:0000256" key="1">
    <source>
        <dbReference type="ARBA" id="ARBA00004141"/>
    </source>
</evidence>
<dbReference type="EMBL" id="AP018786">
    <property type="protein sequence ID" value="BBF23953.1"/>
    <property type="molecule type" value="Genomic_DNA"/>
</dbReference>
<protein>
    <submittedName>
        <fullName evidence="11">Efflux pump/antiporter</fullName>
    </submittedName>
</protein>
<sequence length="736" mass="78478">MSDSFSLITSLVTAFGLALVFGYLAEKYLKTPALVGYIIAGVAVGLIPGLPAVDVGMTEQLAEVGVMLLMFGVGLHFSVADLNKVRGVAIVGAVSQMVLASALGTLFAVTVWDWNVGSAVVFGLCLSCASTVVVTKALEIRRLTFNMSGQVAIGWLVVQDLVTVFIMVCLPPFAQVIHGEPGVTGTQVAVDLVRTLAGVVLFVVLMLVAGRKIFPEILRRVAMTGSRELFTLGVLACAIGIAYGAGAIFNVSYALGAFFAGMVMQESRYAHRAAKNSLPLQDAFAVLFFVSVGMMLDWHIFIEQPHEVLSVVLIIMGVTTSVSFALVVLLKWPLDVALVLAACVAQIGEFSYILAAQGVSLELADTHMLSLIVAASILTIALNPAMFSIIPKVRNRLVTRYGWAKRAAMRRAPMAELPADTPREWLTGQVIVAGYNEMVPGCLTALSAARRRTILVCSAQDQLDDVVETTKTRVIAGDATDPMVLVQAHVATAAVLVLPLGDSILARKVIDLARELNNRIRVVVRVPTAEEAVLFEKDESVTVVCDEVARSAAFTMAAIASLAQSDAKKAEPDAARKDESARNADDDEDDDEDDTSSESADGAATTEGAADGASSERLNARRFRRFERFASAVRQAVRGRAGEPEVPEADSASPTASSGADDRPKISEHKEREIREGALLFLEGLERTTKKLADRYRARKAPKHAADEHSDEASGAAASSSGASETSDDRDDRPKA</sequence>
<keyword evidence="5 8" id="KW-1133">Transmembrane helix</keyword>
<feature type="region of interest" description="Disordered" evidence="7">
    <location>
        <begin position="565"/>
        <end position="617"/>
    </location>
</feature>
<dbReference type="GO" id="GO:0015297">
    <property type="term" value="F:antiporter activity"/>
    <property type="evidence" value="ECO:0007669"/>
    <property type="project" value="InterPro"/>
</dbReference>
<evidence type="ECO:0000256" key="7">
    <source>
        <dbReference type="SAM" id="MobiDB-lite"/>
    </source>
</evidence>
<evidence type="ECO:0000256" key="2">
    <source>
        <dbReference type="ARBA" id="ARBA00005551"/>
    </source>
</evidence>
<feature type="transmembrane region" description="Helical" evidence="8">
    <location>
        <begin position="87"/>
        <end position="112"/>
    </location>
</feature>
<feature type="compositionally biased region" description="Basic and acidic residues" evidence="7">
    <location>
        <begin position="566"/>
        <end position="584"/>
    </location>
</feature>
<feature type="domain" description="RCK N-terminal" evidence="10">
    <location>
        <begin position="430"/>
        <end position="539"/>
    </location>
</feature>
<evidence type="ECO:0000256" key="8">
    <source>
        <dbReference type="SAM" id="Phobius"/>
    </source>
</evidence>
<dbReference type="InterPro" id="IPR038770">
    <property type="entry name" value="Na+/solute_symporter_sf"/>
</dbReference>
<proteinExistence type="inferred from homology"/>
<feature type="transmembrane region" description="Helical" evidence="8">
    <location>
        <begin position="308"/>
        <end position="330"/>
    </location>
</feature>
<comment type="similarity">
    <text evidence="2">Belongs to the monovalent cation:proton antiporter 2 (CPA2) transporter (TC 2.A.37) family.</text>
</comment>
<evidence type="ECO:0000256" key="4">
    <source>
        <dbReference type="ARBA" id="ARBA00022692"/>
    </source>
</evidence>
<dbReference type="AlphaFoldDB" id="A0A2Z6IBX3"/>
<keyword evidence="12" id="KW-1185">Reference proteome</keyword>
<evidence type="ECO:0000256" key="5">
    <source>
        <dbReference type="ARBA" id="ARBA00022989"/>
    </source>
</evidence>
<evidence type="ECO:0000313" key="12">
    <source>
        <dbReference type="Proteomes" id="UP000271003"/>
    </source>
</evidence>
<evidence type="ECO:0000259" key="10">
    <source>
        <dbReference type="Pfam" id="PF02254"/>
    </source>
</evidence>
<feature type="transmembrane region" description="Helical" evidence="8">
    <location>
        <begin position="336"/>
        <end position="356"/>
    </location>
</feature>
<dbReference type="Gene3D" id="3.40.50.720">
    <property type="entry name" value="NAD(P)-binding Rossmann-like Domain"/>
    <property type="match status" value="1"/>
</dbReference>
<dbReference type="KEGG" id="sutt:SUTMEG_18440"/>
<feature type="transmembrane region" description="Helical" evidence="8">
    <location>
        <begin position="62"/>
        <end position="80"/>
    </location>
</feature>
<feature type="domain" description="Cation/H+ exchanger transmembrane" evidence="9">
    <location>
        <begin position="17"/>
        <end position="389"/>
    </location>
</feature>
<dbReference type="InterPro" id="IPR006153">
    <property type="entry name" value="Cation/H_exchanger_TM"/>
</dbReference>
<feature type="transmembrane region" description="Helical" evidence="8">
    <location>
        <begin position="283"/>
        <end position="301"/>
    </location>
</feature>
<evidence type="ECO:0000256" key="3">
    <source>
        <dbReference type="ARBA" id="ARBA00022448"/>
    </source>
</evidence>
<dbReference type="InterPro" id="IPR036291">
    <property type="entry name" value="NAD(P)-bd_dom_sf"/>
</dbReference>
<dbReference type="InterPro" id="IPR003148">
    <property type="entry name" value="RCK_N"/>
</dbReference>